<dbReference type="Proteomes" id="UP000504637">
    <property type="component" value="Unplaced"/>
</dbReference>
<reference evidence="3" key="2">
    <citation type="submission" date="2020-04" db="EMBL/GenBank/DDBJ databases">
        <authorList>
            <consortium name="NCBI Genome Project"/>
        </authorList>
    </citation>
    <scope>NUCLEOTIDE SEQUENCE</scope>
    <source>
        <strain evidence="3">CBS 342.82</strain>
    </source>
</reference>
<feature type="transmembrane region" description="Helical" evidence="1">
    <location>
        <begin position="181"/>
        <end position="201"/>
    </location>
</feature>
<feature type="transmembrane region" description="Helical" evidence="1">
    <location>
        <begin position="213"/>
        <end position="233"/>
    </location>
</feature>
<feature type="transmembrane region" description="Helical" evidence="1">
    <location>
        <begin position="85"/>
        <end position="118"/>
    </location>
</feature>
<protein>
    <submittedName>
        <fullName evidence="3">Uncharacterized protein</fullName>
    </submittedName>
</protein>
<sequence length="296" mass="32321">MAGLNFGSNYALAEFIIRFLVLPVIIGCGLASCLLRSWKGADRSLRVTYNLAVVTFLISVVFYIAYEGRVAAAPLRASRNGLANYFRPLIIFDVFVLAFDLISKIAIFGAVTQIALVLTSSSGRRSFLHLFRIAIVAILILLLILNIAFYGRYSDLALHPSSAYGLLDNYNWLLRSFGTGAAFYVIYLLAMIAVTIISIFSRSSPAVAASIQLVMLAILALASNSGFVDYLTNLIKTVNNGRYSGRDYNTFESFAAVAIILEVILQTGALVALFFGAESRQNGHQTTRPKNEVTNA</sequence>
<reference evidence="3" key="1">
    <citation type="submission" date="2020-01" db="EMBL/GenBank/DDBJ databases">
        <authorList>
            <consortium name="DOE Joint Genome Institute"/>
            <person name="Haridas S."/>
            <person name="Albert R."/>
            <person name="Binder M."/>
            <person name="Bloem J."/>
            <person name="Labutti K."/>
            <person name="Salamov A."/>
            <person name="Andreopoulos B."/>
            <person name="Baker S.E."/>
            <person name="Barry K."/>
            <person name="Bills G."/>
            <person name="Bluhm B.H."/>
            <person name="Cannon C."/>
            <person name="Castanera R."/>
            <person name="Culley D.E."/>
            <person name="Daum C."/>
            <person name="Ezra D."/>
            <person name="Gonzalez J.B."/>
            <person name="Henrissat B."/>
            <person name="Kuo A."/>
            <person name="Liang C."/>
            <person name="Lipzen A."/>
            <person name="Lutzoni F."/>
            <person name="Magnuson J."/>
            <person name="Mondo S."/>
            <person name="Nolan M."/>
            <person name="Ohm R."/>
            <person name="Pangilinan J."/>
            <person name="Park H.-J."/>
            <person name="Ramirez L."/>
            <person name="Alfaro M."/>
            <person name="Sun H."/>
            <person name="Tritt A."/>
            <person name="Yoshinaga Y."/>
            <person name="Zwiers L.-H."/>
            <person name="Turgeon B.G."/>
            <person name="Goodwin S.B."/>
            <person name="Spatafora J.W."/>
            <person name="Crous P.W."/>
            <person name="Grigoriev I.V."/>
        </authorList>
    </citation>
    <scope>NUCLEOTIDE SEQUENCE</scope>
    <source>
        <strain evidence="3">CBS 342.82</strain>
    </source>
</reference>
<feature type="transmembrane region" description="Helical" evidence="1">
    <location>
        <begin position="130"/>
        <end position="151"/>
    </location>
</feature>
<feature type="transmembrane region" description="Helical" evidence="1">
    <location>
        <begin position="15"/>
        <end position="35"/>
    </location>
</feature>
<keyword evidence="1" id="KW-0472">Membrane</keyword>
<accession>A0A6J3M4K5</accession>
<evidence type="ECO:0000313" key="2">
    <source>
        <dbReference type="Proteomes" id="UP000504637"/>
    </source>
</evidence>
<dbReference type="RefSeq" id="XP_033459450.1">
    <property type="nucleotide sequence ID" value="XM_033608474.1"/>
</dbReference>
<reference evidence="3" key="3">
    <citation type="submission" date="2025-08" db="UniProtKB">
        <authorList>
            <consortium name="RefSeq"/>
        </authorList>
    </citation>
    <scope>IDENTIFICATION</scope>
    <source>
        <strain evidence="3">CBS 342.82</strain>
    </source>
</reference>
<evidence type="ECO:0000256" key="1">
    <source>
        <dbReference type="SAM" id="Phobius"/>
    </source>
</evidence>
<organism evidence="3">
    <name type="scientific">Dissoconium aciculare CBS 342.82</name>
    <dbReference type="NCBI Taxonomy" id="1314786"/>
    <lineage>
        <taxon>Eukaryota</taxon>
        <taxon>Fungi</taxon>
        <taxon>Dikarya</taxon>
        <taxon>Ascomycota</taxon>
        <taxon>Pezizomycotina</taxon>
        <taxon>Dothideomycetes</taxon>
        <taxon>Dothideomycetidae</taxon>
        <taxon>Mycosphaerellales</taxon>
        <taxon>Dissoconiaceae</taxon>
        <taxon>Dissoconium</taxon>
    </lineage>
</organism>
<proteinExistence type="predicted"/>
<feature type="transmembrane region" description="Helical" evidence="1">
    <location>
        <begin position="47"/>
        <end position="65"/>
    </location>
</feature>
<feature type="transmembrane region" description="Helical" evidence="1">
    <location>
        <begin position="253"/>
        <end position="275"/>
    </location>
</feature>
<keyword evidence="1" id="KW-0812">Transmembrane</keyword>
<dbReference type="AlphaFoldDB" id="A0A6J3M4K5"/>
<keyword evidence="1" id="KW-1133">Transmembrane helix</keyword>
<keyword evidence="2" id="KW-1185">Reference proteome</keyword>
<name>A0A6J3M4K5_9PEZI</name>
<dbReference type="GeneID" id="54366274"/>
<evidence type="ECO:0000313" key="3">
    <source>
        <dbReference type="RefSeq" id="XP_033459450.1"/>
    </source>
</evidence>
<gene>
    <name evidence="3" type="ORF">K489DRAFT_432230</name>
</gene>